<dbReference type="SUPFAM" id="SSF103473">
    <property type="entry name" value="MFS general substrate transporter"/>
    <property type="match status" value="1"/>
</dbReference>
<organism evidence="7 8">
    <name type="scientific">Phialocephala subalpina</name>
    <dbReference type="NCBI Taxonomy" id="576137"/>
    <lineage>
        <taxon>Eukaryota</taxon>
        <taxon>Fungi</taxon>
        <taxon>Dikarya</taxon>
        <taxon>Ascomycota</taxon>
        <taxon>Pezizomycotina</taxon>
        <taxon>Leotiomycetes</taxon>
        <taxon>Helotiales</taxon>
        <taxon>Mollisiaceae</taxon>
        <taxon>Phialocephala</taxon>
        <taxon>Phialocephala fortinii species complex</taxon>
    </lineage>
</organism>
<dbReference type="InterPro" id="IPR011701">
    <property type="entry name" value="MFS"/>
</dbReference>
<reference evidence="7 8" key="1">
    <citation type="submission" date="2016-03" db="EMBL/GenBank/DDBJ databases">
        <authorList>
            <person name="Ploux O."/>
        </authorList>
    </citation>
    <scope>NUCLEOTIDE SEQUENCE [LARGE SCALE GENOMIC DNA]</scope>
    <source>
        <strain evidence="7 8">UAMH 11012</strain>
    </source>
</reference>
<proteinExistence type="predicted"/>
<accession>A0A1L7WMC7</accession>
<dbReference type="Pfam" id="PF07690">
    <property type="entry name" value="MFS_1"/>
    <property type="match status" value="1"/>
</dbReference>
<dbReference type="PROSITE" id="PS50850">
    <property type="entry name" value="MFS"/>
    <property type="match status" value="1"/>
</dbReference>
<feature type="transmembrane region" description="Helical" evidence="5">
    <location>
        <begin position="567"/>
        <end position="589"/>
    </location>
</feature>
<feature type="transmembrane region" description="Helical" evidence="5">
    <location>
        <begin position="472"/>
        <end position="489"/>
    </location>
</feature>
<evidence type="ECO:0000256" key="5">
    <source>
        <dbReference type="SAM" id="Phobius"/>
    </source>
</evidence>
<dbReference type="Proteomes" id="UP000184330">
    <property type="component" value="Unassembled WGS sequence"/>
</dbReference>
<keyword evidence="4 5" id="KW-0472">Membrane</keyword>
<evidence type="ECO:0000256" key="4">
    <source>
        <dbReference type="ARBA" id="ARBA00023136"/>
    </source>
</evidence>
<comment type="subcellular location">
    <subcellularLocation>
        <location evidence="1">Membrane</location>
        <topology evidence="1">Multi-pass membrane protein</topology>
    </subcellularLocation>
</comment>
<evidence type="ECO:0000256" key="1">
    <source>
        <dbReference type="ARBA" id="ARBA00004141"/>
    </source>
</evidence>
<feature type="transmembrane region" description="Helical" evidence="5">
    <location>
        <begin position="240"/>
        <end position="260"/>
    </location>
</feature>
<name>A0A1L7WMC7_9HELO</name>
<evidence type="ECO:0000256" key="2">
    <source>
        <dbReference type="ARBA" id="ARBA00022692"/>
    </source>
</evidence>
<keyword evidence="8" id="KW-1185">Reference proteome</keyword>
<feature type="transmembrane region" description="Helical" evidence="5">
    <location>
        <begin position="329"/>
        <end position="349"/>
    </location>
</feature>
<feature type="transmembrane region" description="Helical" evidence="5">
    <location>
        <begin position="445"/>
        <end position="465"/>
    </location>
</feature>
<gene>
    <name evidence="7" type="ORF">PAC_03816</name>
</gene>
<sequence length="663" mass="72674">MGIVFHRKPKEKKVLACHHQAQPQAATIEASNGHVGDPSGPEPAVASTDAKGRCTICRQEQLTARRYRWKLICGIFFPFALSALDVTIIASALPWIALDFGQPLSISLPIIANRNRRNIPMSWIISAFNLCSAAFIPFWSQMCDIFGRTATIEATLILMMIGSALCTGAPTSAFPLLIFGRAIQGLSVAGITVTTRVIMSDKVSLKENAKNNSIFAMFGGLSYAIGPAIGGYLTDKTWRWCFGINLPVAFVGAILVFLILHPELLGPQPLPELLNREVEIEGSAPVQKLKARLLTIDFGGQFLFLFGMSLLILSLTWGGARYPWSSPKVIICLVLGTLLALSFMIYQSLMVPGRYLSRLLPLQRPTIPWVLLTQRNMGLLFYINFCTGMGMIAVLYFVDIYFTFVKLYTPSQAGIQLLYYTPGIGIGVYTAMVMCNFYPRQTFTPIFLGSIIEATGIIILTWALYQGHRATIYGMMALTGAGTGMRFMPNSLHGIRFFPNNIASVIALTSFVVPFGGTLSMTIMGSVFNNKAGVSMSSMSNYSSSSSTVGTLTDGARRAIQEAGRRGVVWAFISILPMMWLCVLAAAMLGNVKITKDRNVDKEGKVDWSENVTESVYLVGWARRRFRKTKGEMNVVGNGLQHVAGREKNEKKESTVVTSSALV</sequence>
<feature type="domain" description="Major facilitator superfamily (MFS) profile" evidence="6">
    <location>
        <begin position="71"/>
        <end position="594"/>
    </location>
</feature>
<evidence type="ECO:0000259" key="6">
    <source>
        <dbReference type="PROSITE" id="PS50850"/>
    </source>
</evidence>
<dbReference type="Gene3D" id="1.20.1250.20">
    <property type="entry name" value="MFS general substrate transporter like domains"/>
    <property type="match status" value="1"/>
</dbReference>
<dbReference type="InterPro" id="IPR020846">
    <property type="entry name" value="MFS_dom"/>
</dbReference>
<feature type="transmembrane region" description="Helical" evidence="5">
    <location>
        <begin position="75"/>
        <end position="98"/>
    </location>
</feature>
<feature type="transmembrane region" description="Helical" evidence="5">
    <location>
        <begin position="417"/>
        <end position="439"/>
    </location>
</feature>
<feature type="transmembrane region" description="Helical" evidence="5">
    <location>
        <begin position="501"/>
        <end position="528"/>
    </location>
</feature>
<dbReference type="EMBL" id="FJOG01000004">
    <property type="protein sequence ID" value="CZR53934.1"/>
    <property type="molecule type" value="Genomic_DNA"/>
</dbReference>
<dbReference type="PANTHER" id="PTHR23501">
    <property type="entry name" value="MAJOR FACILITATOR SUPERFAMILY"/>
    <property type="match status" value="1"/>
</dbReference>
<evidence type="ECO:0000313" key="7">
    <source>
        <dbReference type="EMBL" id="CZR53934.1"/>
    </source>
</evidence>
<feature type="transmembrane region" description="Helical" evidence="5">
    <location>
        <begin position="119"/>
        <end position="139"/>
    </location>
</feature>
<dbReference type="PANTHER" id="PTHR23501:SF39">
    <property type="entry name" value="MULTIDRUG TRANSPORTER, PUTATIVE (AFU_ORTHOLOGUE AFUA_1G05010)-RELATED"/>
    <property type="match status" value="1"/>
</dbReference>
<dbReference type="AlphaFoldDB" id="A0A1L7WMC7"/>
<dbReference type="OrthoDB" id="6770063at2759"/>
<dbReference type="GO" id="GO:0022857">
    <property type="term" value="F:transmembrane transporter activity"/>
    <property type="evidence" value="ECO:0007669"/>
    <property type="project" value="InterPro"/>
</dbReference>
<keyword evidence="2 5" id="KW-0812">Transmembrane</keyword>
<dbReference type="GO" id="GO:0005886">
    <property type="term" value="C:plasma membrane"/>
    <property type="evidence" value="ECO:0007669"/>
    <property type="project" value="TreeGrafter"/>
</dbReference>
<feature type="transmembrane region" description="Helical" evidence="5">
    <location>
        <begin position="379"/>
        <end position="405"/>
    </location>
</feature>
<evidence type="ECO:0000313" key="8">
    <source>
        <dbReference type="Proteomes" id="UP000184330"/>
    </source>
</evidence>
<protein>
    <submittedName>
        <fullName evidence="7">Related to putative multidrug transporter</fullName>
    </submittedName>
</protein>
<keyword evidence="3 5" id="KW-1133">Transmembrane helix</keyword>
<feature type="transmembrane region" description="Helical" evidence="5">
    <location>
        <begin position="298"/>
        <end position="317"/>
    </location>
</feature>
<evidence type="ECO:0000256" key="3">
    <source>
        <dbReference type="ARBA" id="ARBA00022989"/>
    </source>
</evidence>
<feature type="transmembrane region" description="Helical" evidence="5">
    <location>
        <begin position="213"/>
        <end position="233"/>
    </location>
</feature>
<dbReference type="InterPro" id="IPR036259">
    <property type="entry name" value="MFS_trans_sf"/>
</dbReference>